<dbReference type="Proteomes" id="UP001159042">
    <property type="component" value="Unassembled WGS sequence"/>
</dbReference>
<evidence type="ECO:0000313" key="1">
    <source>
        <dbReference type="EMBL" id="KAJ8920818.1"/>
    </source>
</evidence>
<name>A0AAV8W2V3_9CUCU</name>
<proteinExistence type="predicted"/>
<evidence type="ECO:0000313" key="2">
    <source>
        <dbReference type="Proteomes" id="UP001159042"/>
    </source>
</evidence>
<keyword evidence="2" id="KW-1185">Reference proteome</keyword>
<gene>
    <name evidence="1" type="ORF">NQ315_004959</name>
</gene>
<comment type="caution">
    <text evidence="1">The sequence shown here is derived from an EMBL/GenBank/DDBJ whole genome shotgun (WGS) entry which is preliminary data.</text>
</comment>
<protein>
    <submittedName>
        <fullName evidence="1">Uncharacterized protein</fullName>
    </submittedName>
</protein>
<sequence length="70" mass="8007">MLRKTNFRRDSRDSLKNAVEAMRRFSVTKELDKTVEIVVNGSDIEEPIVYKPVELEILPGLFISGVEVDL</sequence>
<accession>A0AAV8W2V3</accession>
<dbReference type="EMBL" id="JANEYG010000013">
    <property type="protein sequence ID" value="KAJ8920818.1"/>
    <property type="molecule type" value="Genomic_DNA"/>
</dbReference>
<organism evidence="1 2">
    <name type="scientific">Exocentrus adspersus</name>
    <dbReference type="NCBI Taxonomy" id="1586481"/>
    <lineage>
        <taxon>Eukaryota</taxon>
        <taxon>Metazoa</taxon>
        <taxon>Ecdysozoa</taxon>
        <taxon>Arthropoda</taxon>
        <taxon>Hexapoda</taxon>
        <taxon>Insecta</taxon>
        <taxon>Pterygota</taxon>
        <taxon>Neoptera</taxon>
        <taxon>Endopterygota</taxon>
        <taxon>Coleoptera</taxon>
        <taxon>Polyphaga</taxon>
        <taxon>Cucujiformia</taxon>
        <taxon>Chrysomeloidea</taxon>
        <taxon>Cerambycidae</taxon>
        <taxon>Lamiinae</taxon>
        <taxon>Acanthocinini</taxon>
        <taxon>Exocentrus</taxon>
    </lineage>
</organism>
<dbReference type="AlphaFoldDB" id="A0AAV8W2V3"/>
<reference evidence="1 2" key="1">
    <citation type="journal article" date="2023" name="Insect Mol. Biol.">
        <title>Genome sequencing provides insights into the evolution of gene families encoding plant cell wall-degrading enzymes in longhorned beetles.</title>
        <authorList>
            <person name="Shin N.R."/>
            <person name="Okamura Y."/>
            <person name="Kirsch R."/>
            <person name="Pauchet Y."/>
        </authorList>
    </citation>
    <scope>NUCLEOTIDE SEQUENCE [LARGE SCALE GENOMIC DNA]</scope>
    <source>
        <strain evidence="1">EAD_L_NR</strain>
    </source>
</reference>